<accession>D3JWS3</accession>
<dbReference type="AlphaFoldDB" id="D3JWS3"/>
<dbReference type="InterPro" id="IPR046350">
    <property type="entry name" value="Cystatin_sf"/>
</dbReference>
<gene>
    <name evidence="3" type="primary">CPI</name>
</gene>
<dbReference type="SUPFAM" id="SSF54403">
    <property type="entry name" value="Cystatin/monellin"/>
    <property type="match status" value="1"/>
</dbReference>
<dbReference type="MEROPS" id="I25.013"/>
<dbReference type="KEGG" id="mde:101893808"/>
<reference evidence="3" key="1">
    <citation type="submission" date="2009-12" db="EMBL/GenBank/DDBJ databases">
        <authorList>
            <person name="Liu F."/>
            <person name="Dong X."/>
        </authorList>
    </citation>
    <scope>NUCLEOTIDE SEQUENCE</scope>
</reference>
<dbReference type="OrthoDB" id="6357437at2759"/>
<dbReference type="GeneID" id="101893808"/>
<dbReference type="GO" id="GO:0004869">
    <property type="term" value="F:cysteine-type endopeptidase inhibitor activity"/>
    <property type="evidence" value="ECO:0007669"/>
    <property type="project" value="InterPro"/>
</dbReference>
<organism evidence="3">
    <name type="scientific">Musca domestica</name>
    <name type="common">House fly</name>
    <dbReference type="NCBI Taxonomy" id="7370"/>
    <lineage>
        <taxon>Eukaryota</taxon>
        <taxon>Metazoa</taxon>
        <taxon>Ecdysozoa</taxon>
        <taxon>Arthropoda</taxon>
        <taxon>Hexapoda</taxon>
        <taxon>Insecta</taxon>
        <taxon>Pterygota</taxon>
        <taxon>Neoptera</taxon>
        <taxon>Endopterygota</taxon>
        <taxon>Diptera</taxon>
        <taxon>Brachycera</taxon>
        <taxon>Muscomorpha</taxon>
        <taxon>Muscoidea</taxon>
        <taxon>Muscidae</taxon>
        <taxon>Musca</taxon>
    </lineage>
</organism>
<feature type="chain" id="PRO_5003047446" evidence="1">
    <location>
        <begin position="19"/>
        <end position="119"/>
    </location>
</feature>
<dbReference type="EMBL" id="GU324273">
    <property type="protein sequence ID" value="ADB82904.1"/>
    <property type="molecule type" value="mRNA"/>
</dbReference>
<dbReference type="CTD" id="101893808"/>
<dbReference type="VEuPathDB" id="VectorBase:MDOMA2_015277"/>
<evidence type="ECO:0000313" key="3">
    <source>
        <dbReference type="EMBL" id="ADB82904.1"/>
    </source>
</evidence>
<proteinExistence type="evidence at transcript level"/>
<name>D3JWS3_MUSDO</name>
<dbReference type="InterPro" id="IPR000010">
    <property type="entry name" value="Cystatin_dom"/>
</dbReference>
<protein>
    <submittedName>
        <fullName evidence="3">Cysteine protease inhibitor</fullName>
    </submittedName>
</protein>
<dbReference type="Pfam" id="PF00031">
    <property type="entry name" value="Cystatin"/>
    <property type="match status" value="1"/>
</dbReference>
<evidence type="ECO:0000259" key="2">
    <source>
        <dbReference type="Pfam" id="PF00031"/>
    </source>
</evidence>
<dbReference type="VEuPathDB" id="VectorBase:MDOA011376"/>
<dbReference type="Gene3D" id="3.10.450.10">
    <property type="match status" value="1"/>
</dbReference>
<evidence type="ECO:0000256" key="1">
    <source>
        <dbReference type="SAM" id="SignalP"/>
    </source>
</evidence>
<sequence>MMKLFVVVLLATLAIAKASPPCLGCPSAVGDEKGTRDATNALKDSLAKLAAGDGPHYTLGEVHSATTQVIQGFLYKINADLVDEHKKTKTCDIDIIDFNDVTVTFHCPGEEPLTKKHSS</sequence>
<feature type="signal peptide" evidence="1">
    <location>
        <begin position="1"/>
        <end position="18"/>
    </location>
</feature>
<keyword evidence="1" id="KW-0732">Signal</keyword>
<feature type="domain" description="Cystatin" evidence="2">
    <location>
        <begin position="24"/>
        <end position="91"/>
    </location>
</feature>